<evidence type="ECO:0000313" key="2">
    <source>
        <dbReference type="EMBL" id="KAJ7636352.1"/>
    </source>
</evidence>
<protein>
    <submittedName>
        <fullName evidence="2">Uncharacterized protein</fullName>
    </submittedName>
</protein>
<feature type="region of interest" description="Disordered" evidence="1">
    <location>
        <begin position="38"/>
        <end position="122"/>
    </location>
</feature>
<gene>
    <name evidence="2" type="ORF">FB45DRAFT_864403</name>
</gene>
<dbReference type="EMBL" id="JARKIF010000006">
    <property type="protein sequence ID" value="KAJ7636352.1"/>
    <property type="molecule type" value="Genomic_DNA"/>
</dbReference>
<sequence length="213" mass="23247">MYELQTPEMLGDGGRESLRALLQTKACVRVPTLHRRGAGTIMSPLPLPHTTPPPPGRPRHHGQPLPPLTTSNPPVNSWPATASHANTTGCWNPTAPHGHARPPPAPPLPYTGPPPPGHLPRYYGQPLPALNINVNAATEVFKYGTPAMQQHDQSSYHNPHYAAPIHTVPYSSAPAAEWPAAYSGAGDAVWNTPYAYQFYPEQEERDMNDPQYE</sequence>
<comment type="caution">
    <text evidence="2">The sequence shown here is derived from an EMBL/GenBank/DDBJ whole genome shotgun (WGS) entry which is preliminary data.</text>
</comment>
<organism evidence="2 3">
    <name type="scientific">Roridomyces roridus</name>
    <dbReference type="NCBI Taxonomy" id="1738132"/>
    <lineage>
        <taxon>Eukaryota</taxon>
        <taxon>Fungi</taxon>
        <taxon>Dikarya</taxon>
        <taxon>Basidiomycota</taxon>
        <taxon>Agaricomycotina</taxon>
        <taxon>Agaricomycetes</taxon>
        <taxon>Agaricomycetidae</taxon>
        <taxon>Agaricales</taxon>
        <taxon>Marasmiineae</taxon>
        <taxon>Mycenaceae</taxon>
        <taxon>Roridomyces</taxon>
    </lineage>
</organism>
<evidence type="ECO:0000256" key="1">
    <source>
        <dbReference type="SAM" id="MobiDB-lite"/>
    </source>
</evidence>
<feature type="compositionally biased region" description="Pro residues" evidence="1">
    <location>
        <begin position="45"/>
        <end position="56"/>
    </location>
</feature>
<feature type="compositionally biased region" description="Pro residues" evidence="1">
    <location>
        <begin position="101"/>
        <end position="118"/>
    </location>
</feature>
<name>A0AAD7C109_9AGAR</name>
<keyword evidence="3" id="KW-1185">Reference proteome</keyword>
<evidence type="ECO:0000313" key="3">
    <source>
        <dbReference type="Proteomes" id="UP001221142"/>
    </source>
</evidence>
<dbReference type="Proteomes" id="UP001221142">
    <property type="component" value="Unassembled WGS sequence"/>
</dbReference>
<feature type="compositionally biased region" description="Polar residues" evidence="1">
    <location>
        <begin position="69"/>
        <end position="91"/>
    </location>
</feature>
<dbReference type="AlphaFoldDB" id="A0AAD7C109"/>
<proteinExistence type="predicted"/>
<accession>A0AAD7C109</accession>
<reference evidence="2" key="1">
    <citation type="submission" date="2023-03" db="EMBL/GenBank/DDBJ databases">
        <title>Massive genome expansion in bonnet fungi (Mycena s.s.) driven by repeated elements and novel gene families across ecological guilds.</title>
        <authorList>
            <consortium name="Lawrence Berkeley National Laboratory"/>
            <person name="Harder C.B."/>
            <person name="Miyauchi S."/>
            <person name="Viragh M."/>
            <person name="Kuo A."/>
            <person name="Thoen E."/>
            <person name="Andreopoulos B."/>
            <person name="Lu D."/>
            <person name="Skrede I."/>
            <person name="Drula E."/>
            <person name="Henrissat B."/>
            <person name="Morin E."/>
            <person name="Kohler A."/>
            <person name="Barry K."/>
            <person name="LaButti K."/>
            <person name="Morin E."/>
            <person name="Salamov A."/>
            <person name="Lipzen A."/>
            <person name="Mereny Z."/>
            <person name="Hegedus B."/>
            <person name="Baldrian P."/>
            <person name="Stursova M."/>
            <person name="Weitz H."/>
            <person name="Taylor A."/>
            <person name="Grigoriev I.V."/>
            <person name="Nagy L.G."/>
            <person name="Martin F."/>
            <person name="Kauserud H."/>
        </authorList>
    </citation>
    <scope>NUCLEOTIDE SEQUENCE</scope>
    <source>
        <strain evidence="2">9284</strain>
    </source>
</reference>